<dbReference type="PROSITE" id="PS50048">
    <property type="entry name" value="ZN2_CY6_FUNGAL_2"/>
    <property type="match status" value="1"/>
</dbReference>
<dbReference type="Pfam" id="PF00172">
    <property type="entry name" value="Zn_clus"/>
    <property type="match status" value="1"/>
</dbReference>
<dbReference type="GO" id="GO:0008270">
    <property type="term" value="F:zinc ion binding"/>
    <property type="evidence" value="ECO:0007669"/>
    <property type="project" value="InterPro"/>
</dbReference>
<proteinExistence type="predicted"/>
<dbReference type="Proteomes" id="UP000031192">
    <property type="component" value="Unassembled WGS sequence"/>
</dbReference>
<organism evidence="5 6">
    <name type="scientific">Metarhizium guizhouense (strain ARSEF 977)</name>
    <dbReference type="NCBI Taxonomy" id="1276136"/>
    <lineage>
        <taxon>Eukaryota</taxon>
        <taxon>Fungi</taxon>
        <taxon>Dikarya</taxon>
        <taxon>Ascomycota</taxon>
        <taxon>Pezizomycotina</taxon>
        <taxon>Sordariomycetes</taxon>
        <taxon>Hypocreomycetidae</taxon>
        <taxon>Hypocreales</taxon>
        <taxon>Clavicipitaceae</taxon>
        <taxon>Metarhizium</taxon>
    </lineage>
</organism>
<evidence type="ECO:0000313" key="6">
    <source>
        <dbReference type="Proteomes" id="UP000031192"/>
    </source>
</evidence>
<dbReference type="EMBL" id="AZNH01000106">
    <property type="protein sequence ID" value="KID82028.1"/>
    <property type="molecule type" value="Genomic_DNA"/>
</dbReference>
<dbReference type="PROSITE" id="PS00463">
    <property type="entry name" value="ZN2_CY6_FUNGAL_1"/>
    <property type="match status" value="1"/>
</dbReference>
<dbReference type="SMART" id="SM00066">
    <property type="entry name" value="GAL4"/>
    <property type="match status" value="1"/>
</dbReference>
<keyword evidence="6" id="KW-1185">Reference proteome</keyword>
<dbReference type="InterPro" id="IPR036864">
    <property type="entry name" value="Zn2-C6_fun-type_DNA-bd_sf"/>
</dbReference>
<keyword evidence="1" id="KW-0539">Nucleus</keyword>
<reference evidence="5 6" key="1">
    <citation type="journal article" date="2014" name="Proc. Natl. Acad. Sci. U.S.A.">
        <title>Trajectory and genomic determinants of fungal-pathogen speciation and host adaptation.</title>
        <authorList>
            <person name="Hu X."/>
            <person name="Xiao G."/>
            <person name="Zheng P."/>
            <person name="Shang Y."/>
            <person name="Su Y."/>
            <person name="Zhang X."/>
            <person name="Liu X."/>
            <person name="Zhan S."/>
            <person name="St Leger R.J."/>
            <person name="Wang C."/>
        </authorList>
    </citation>
    <scope>NUCLEOTIDE SEQUENCE [LARGE SCALE GENOMIC DNA]</scope>
    <source>
        <strain evidence="5 6">ARSEF 977</strain>
    </source>
</reference>
<feature type="compositionally biased region" description="Basic residues" evidence="2">
    <location>
        <begin position="1"/>
        <end position="10"/>
    </location>
</feature>
<keyword evidence="3" id="KW-1133">Transmembrane helix</keyword>
<dbReference type="SUPFAM" id="SSF57701">
    <property type="entry name" value="Zn2/Cys6 DNA-binding domain"/>
    <property type="match status" value="1"/>
</dbReference>
<evidence type="ECO:0000259" key="4">
    <source>
        <dbReference type="PROSITE" id="PS50048"/>
    </source>
</evidence>
<evidence type="ECO:0000256" key="2">
    <source>
        <dbReference type="SAM" id="MobiDB-lite"/>
    </source>
</evidence>
<sequence length="207" mass="22177">MSSDKRRRKPVNTAPKSAKRFQVPRACQRCKSLRRGCEERRPCSRCVRAGAADDCVQAGPSHIDPSQKPSSPSGPEWAHVAAVAGSPALVAECAALFFEHCFPTIPILTPEYISRLQQNAAADSGPPEASVLLVALCAYVLLHDEGGREEDRPEDGFGVETEGGAKGHGLFRDGARLGFCYEARFGVIAAILVMLVVLGALHLDVRG</sequence>
<evidence type="ECO:0000256" key="1">
    <source>
        <dbReference type="ARBA" id="ARBA00023242"/>
    </source>
</evidence>
<dbReference type="GO" id="GO:0000981">
    <property type="term" value="F:DNA-binding transcription factor activity, RNA polymerase II-specific"/>
    <property type="evidence" value="ECO:0007669"/>
    <property type="project" value="InterPro"/>
</dbReference>
<comment type="caution">
    <text evidence="5">The sequence shown here is derived from an EMBL/GenBank/DDBJ whole genome shotgun (WGS) entry which is preliminary data.</text>
</comment>
<protein>
    <submittedName>
        <fullName evidence="5">RING-4 like protein</fullName>
    </submittedName>
</protein>
<feature type="transmembrane region" description="Helical" evidence="3">
    <location>
        <begin position="185"/>
        <end position="203"/>
    </location>
</feature>
<dbReference type="OrthoDB" id="4132249at2759"/>
<dbReference type="AlphaFoldDB" id="A0A0B4GHV2"/>
<keyword evidence="3" id="KW-0472">Membrane</keyword>
<dbReference type="CDD" id="cd00067">
    <property type="entry name" value="GAL4"/>
    <property type="match status" value="1"/>
</dbReference>
<keyword evidence="3" id="KW-0812">Transmembrane</keyword>
<evidence type="ECO:0000256" key="3">
    <source>
        <dbReference type="SAM" id="Phobius"/>
    </source>
</evidence>
<feature type="region of interest" description="Disordered" evidence="2">
    <location>
        <begin position="57"/>
        <end position="76"/>
    </location>
</feature>
<name>A0A0B4GHV2_METGA</name>
<evidence type="ECO:0000313" key="5">
    <source>
        <dbReference type="EMBL" id="KID82028.1"/>
    </source>
</evidence>
<gene>
    <name evidence="5" type="ORF">MGU_10642</name>
</gene>
<feature type="domain" description="Zn(2)-C6 fungal-type" evidence="4">
    <location>
        <begin position="26"/>
        <end position="57"/>
    </location>
</feature>
<feature type="region of interest" description="Disordered" evidence="2">
    <location>
        <begin position="1"/>
        <end position="20"/>
    </location>
</feature>
<dbReference type="Gene3D" id="4.10.240.10">
    <property type="entry name" value="Zn(2)-C6 fungal-type DNA-binding domain"/>
    <property type="match status" value="1"/>
</dbReference>
<dbReference type="InterPro" id="IPR001138">
    <property type="entry name" value="Zn2Cys6_DnaBD"/>
</dbReference>
<accession>A0A0B4GHV2</accession>
<dbReference type="HOGENOM" id="CLU_1326665_0_0_1"/>